<evidence type="ECO:0000313" key="3">
    <source>
        <dbReference type="EMBL" id="RUP44410.1"/>
    </source>
</evidence>
<dbReference type="GO" id="GO:0008061">
    <property type="term" value="F:chitin binding"/>
    <property type="evidence" value="ECO:0007669"/>
    <property type="project" value="InterPro"/>
</dbReference>
<comment type="caution">
    <text evidence="3">The sequence shown here is derived from an EMBL/GenBank/DDBJ whole genome shotgun (WGS) entry which is preliminary data.</text>
</comment>
<feature type="compositionally biased region" description="Low complexity" evidence="1">
    <location>
        <begin position="372"/>
        <end position="439"/>
    </location>
</feature>
<dbReference type="InterPro" id="IPR001223">
    <property type="entry name" value="Glyco_hydro18_cat"/>
</dbReference>
<dbReference type="GO" id="GO:0005576">
    <property type="term" value="C:extracellular region"/>
    <property type="evidence" value="ECO:0007669"/>
    <property type="project" value="TreeGrafter"/>
</dbReference>
<evidence type="ECO:0000313" key="4">
    <source>
        <dbReference type="Proteomes" id="UP000268093"/>
    </source>
</evidence>
<dbReference type="PANTHER" id="PTHR11177:SF392">
    <property type="entry name" value="HAP41P"/>
    <property type="match status" value="1"/>
</dbReference>
<proteinExistence type="predicted"/>
<feature type="domain" description="GH18" evidence="2">
    <location>
        <begin position="1"/>
        <end position="355"/>
    </location>
</feature>
<dbReference type="OrthoDB" id="76388at2759"/>
<dbReference type="GO" id="GO:0004568">
    <property type="term" value="F:chitinase activity"/>
    <property type="evidence" value="ECO:0007669"/>
    <property type="project" value="TreeGrafter"/>
</dbReference>
<dbReference type="SMART" id="SM00636">
    <property type="entry name" value="Glyco_18"/>
    <property type="match status" value="1"/>
</dbReference>
<sequence>MATVGQLAFGTEHTNICRNQLRSFRLKVLLSIGGWTGSVYFTDIAASSTTRANFVAAVVAFVPTQAPIITIPDGISLTSLTSPYPSWEYPGRVGDDCNHWSTADSANYLVLLKKLRAALPSGSLLTAAVPVNGITGPDGSALSDAKEFAAVFDWVNIMIYDIHGAWDSVSGPNAPFRALNDPTGSTFSVIQAIQLWQQTGFPASKIVVGTAFYGHSLTTTVDLSKNDPTNQYGAISSVVPPGDQTDAPWSDPCGLPAVYSGEWRWKYLRSQGVLTTPTTAASPWIRKYDTNAQTPWLFNPNTKIYISYDDPRSLAVKTAYTGCLGLKGVMAWELSQDNGELLAVLNTIKTISAGSDCVNYAINTGNLQTPPTNSTSKSSTSSIRSTSSRKSSTSSIRSTSTNTSKSSTSSIRTSTSTIISSKTSTKTSTSTSTAASTTSPIPTGCSTTGAMVCVAANSSPQYQECVSGSWLTLTCGANTVCQTNGDSIYCGFKTKRSSLRRRSLRG</sequence>
<keyword evidence="4" id="KW-1185">Reference proteome</keyword>
<dbReference type="InterPro" id="IPR050314">
    <property type="entry name" value="Glycosyl_Hydrlase_18"/>
</dbReference>
<dbReference type="InterPro" id="IPR011583">
    <property type="entry name" value="Chitinase_II/V-like_cat"/>
</dbReference>
<protein>
    <submittedName>
        <fullName evidence="3">Glycoside hydrolase superfamily</fullName>
    </submittedName>
</protein>
<dbReference type="SUPFAM" id="SSF54556">
    <property type="entry name" value="Chitinase insertion domain"/>
    <property type="match status" value="1"/>
</dbReference>
<dbReference type="AlphaFoldDB" id="A0A433D0Q2"/>
<dbReference type="Proteomes" id="UP000268093">
    <property type="component" value="Unassembled WGS sequence"/>
</dbReference>
<organism evidence="3 4">
    <name type="scientific">Jimgerdemannia flammicorona</name>
    <dbReference type="NCBI Taxonomy" id="994334"/>
    <lineage>
        <taxon>Eukaryota</taxon>
        <taxon>Fungi</taxon>
        <taxon>Fungi incertae sedis</taxon>
        <taxon>Mucoromycota</taxon>
        <taxon>Mucoromycotina</taxon>
        <taxon>Endogonomycetes</taxon>
        <taxon>Endogonales</taxon>
        <taxon>Endogonaceae</taxon>
        <taxon>Jimgerdemannia</taxon>
    </lineage>
</organism>
<gene>
    <name evidence="3" type="ORF">BC936DRAFT_149495</name>
</gene>
<feature type="region of interest" description="Disordered" evidence="1">
    <location>
        <begin position="366"/>
        <end position="440"/>
    </location>
</feature>
<name>A0A433D0Q2_9FUNG</name>
<evidence type="ECO:0000256" key="1">
    <source>
        <dbReference type="SAM" id="MobiDB-lite"/>
    </source>
</evidence>
<evidence type="ECO:0000259" key="2">
    <source>
        <dbReference type="PROSITE" id="PS51910"/>
    </source>
</evidence>
<dbReference type="GO" id="GO:0006032">
    <property type="term" value="P:chitin catabolic process"/>
    <property type="evidence" value="ECO:0007669"/>
    <property type="project" value="TreeGrafter"/>
</dbReference>
<dbReference type="EMBL" id="RBNI01008954">
    <property type="protein sequence ID" value="RUP44410.1"/>
    <property type="molecule type" value="Genomic_DNA"/>
</dbReference>
<dbReference type="GO" id="GO:0005975">
    <property type="term" value="P:carbohydrate metabolic process"/>
    <property type="evidence" value="ECO:0007669"/>
    <property type="project" value="InterPro"/>
</dbReference>
<dbReference type="PROSITE" id="PS51910">
    <property type="entry name" value="GH18_2"/>
    <property type="match status" value="1"/>
</dbReference>
<dbReference type="Gene3D" id="3.20.20.80">
    <property type="entry name" value="Glycosidases"/>
    <property type="match status" value="1"/>
</dbReference>
<dbReference type="InterPro" id="IPR029070">
    <property type="entry name" value="Chitinase_insertion_sf"/>
</dbReference>
<dbReference type="Gene3D" id="3.10.50.10">
    <property type="match status" value="1"/>
</dbReference>
<keyword evidence="3" id="KW-0378">Hydrolase</keyword>
<dbReference type="PANTHER" id="PTHR11177">
    <property type="entry name" value="CHITINASE"/>
    <property type="match status" value="1"/>
</dbReference>
<accession>A0A433D0Q2</accession>
<dbReference type="InterPro" id="IPR017853">
    <property type="entry name" value="GH"/>
</dbReference>
<dbReference type="Pfam" id="PF00704">
    <property type="entry name" value="Glyco_hydro_18"/>
    <property type="match status" value="1"/>
</dbReference>
<dbReference type="SUPFAM" id="SSF51445">
    <property type="entry name" value="(Trans)glycosidases"/>
    <property type="match status" value="1"/>
</dbReference>
<reference evidence="3 4" key="1">
    <citation type="journal article" date="2018" name="New Phytol.">
        <title>Phylogenomics of Endogonaceae and evolution of mycorrhizas within Mucoromycota.</title>
        <authorList>
            <person name="Chang Y."/>
            <person name="Desiro A."/>
            <person name="Na H."/>
            <person name="Sandor L."/>
            <person name="Lipzen A."/>
            <person name="Clum A."/>
            <person name="Barry K."/>
            <person name="Grigoriev I.V."/>
            <person name="Martin F.M."/>
            <person name="Stajich J.E."/>
            <person name="Smith M.E."/>
            <person name="Bonito G."/>
            <person name="Spatafora J.W."/>
        </authorList>
    </citation>
    <scope>NUCLEOTIDE SEQUENCE [LARGE SCALE GENOMIC DNA]</scope>
    <source>
        <strain evidence="3 4">GMNB39</strain>
    </source>
</reference>